<dbReference type="Gene3D" id="3.30.2020.40">
    <property type="entry name" value="Uncharacterised protein PF10387, DUF2442"/>
    <property type="match status" value="1"/>
</dbReference>
<dbReference type="Pfam" id="PF10387">
    <property type="entry name" value="DUF2442"/>
    <property type="match status" value="1"/>
</dbReference>
<name>A0A6J4MJN5_9BACT</name>
<reference evidence="1" key="1">
    <citation type="submission" date="2020-02" db="EMBL/GenBank/DDBJ databases">
        <authorList>
            <person name="Meier V. D."/>
        </authorList>
    </citation>
    <scope>NUCLEOTIDE SEQUENCE</scope>
    <source>
        <strain evidence="1">AVDCRST_MAG89</strain>
    </source>
</reference>
<dbReference type="EMBL" id="CADCTV010000790">
    <property type="protein sequence ID" value="CAA9361446.1"/>
    <property type="molecule type" value="Genomic_DNA"/>
</dbReference>
<protein>
    <recommendedName>
        <fullName evidence="2">DUF2442 domain-containing protein</fullName>
    </recommendedName>
</protein>
<proteinExistence type="predicted"/>
<accession>A0A6J4MJN5</accession>
<evidence type="ECO:0000313" key="1">
    <source>
        <dbReference type="EMBL" id="CAA9361446.1"/>
    </source>
</evidence>
<dbReference type="AlphaFoldDB" id="A0A6J4MJN5"/>
<gene>
    <name evidence="1" type="ORF">AVDCRST_MAG89-3766</name>
</gene>
<dbReference type="InterPro" id="IPR018841">
    <property type="entry name" value="DUF2442"/>
</dbReference>
<sequence>MSTVAVSEALIRGVRVTDDEIIADLMDGRTISVPLAWSWRLSEATPEQRANVRIIGGGQVAHWPDVDEDISARGMLVGIPAPRQKQLA</sequence>
<evidence type="ECO:0008006" key="2">
    <source>
        <dbReference type="Google" id="ProtNLM"/>
    </source>
</evidence>
<organism evidence="1">
    <name type="scientific">uncultured Gemmatimonadota bacterium</name>
    <dbReference type="NCBI Taxonomy" id="203437"/>
    <lineage>
        <taxon>Bacteria</taxon>
        <taxon>Pseudomonadati</taxon>
        <taxon>Gemmatimonadota</taxon>
        <taxon>environmental samples</taxon>
    </lineage>
</organism>